<dbReference type="RefSeq" id="WP_093006535.1">
    <property type="nucleotide sequence ID" value="NZ_FNZZ01000004.1"/>
</dbReference>
<reference evidence="2" key="1">
    <citation type="submission" date="2016-10" db="EMBL/GenBank/DDBJ databases">
        <authorList>
            <person name="Varghese N."/>
            <person name="Submissions S."/>
        </authorList>
    </citation>
    <scope>NUCLEOTIDE SEQUENCE [LARGE SCALE GENOMIC DNA]</scope>
    <source>
        <strain evidence="2">JS21-1</strain>
    </source>
</reference>
<gene>
    <name evidence="1" type="ORF">SAMN05216382_2383</name>
</gene>
<organism evidence="1 2">
    <name type="scientific">Sphingomonas palmae</name>
    <dbReference type="NCBI Taxonomy" id="1855283"/>
    <lineage>
        <taxon>Bacteria</taxon>
        <taxon>Pseudomonadati</taxon>
        <taxon>Pseudomonadota</taxon>
        <taxon>Alphaproteobacteria</taxon>
        <taxon>Sphingomonadales</taxon>
        <taxon>Sphingomonadaceae</taxon>
        <taxon>Sphingomonas</taxon>
    </lineage>
</organism>
<dbReference type="STRING" id="1855283.SAMN05216382_2383"/>
<proteinExistence type="predicted"/>
<protein>
    <submittedName>
        <fullName evidence="1">Uncharacterized protein</fullName>
    </submittedName>
</protein>
<keyword evidence="2" id="KW-1185">Reference proteome</keyword>
<name>A0A1H7RZY5_9SPHN</name>
<dbReference type="OrthoDB" id="7586157at2"/>
<sequence length="59" mass="6828">MGTTDDISFWRNRAEQARAMADRAITPAIRQIHLARADLYAAHVRDSERLINRSYIRSV</sequence>
<dbReference type="AlphaFoldDB" id="A0A1H7RZY5"/>
<evidence type="ECO:0000313" key="1">
    <source>
        <dbReference type="EMBL" id="SEL64927.1"/>
    </source>
</evidence>
<evidence type="ECO:0000313" key="2">
    <source>
        <dbReference type="Proteomes" id="UP000199214"/>
    </source>
</evidence>
<dbReference type="Proteomes" id="UP000199214">
    <property type="component" value="Unassembled WGS sequence"/>
</dbReference>
<accession>A0A1H7RZY5</accession>
<dbReference type="EMBL" id="FNZZ01000004">
    <property type="protein sequence ID" value="SEL64927.1"/>
    <property type="molecule type" value="Genomic_DNA"/>
</dbReference>